<dbReference type="FunCoup" id="W2SDW2">
    <property type="interactions" value="55"/>
</dbReference>
<dbReference type="Pfam" id="PF07690">
    <property type="entry name" value="MFS_1"/>
    <property type="match status" value="1"/>
</dbReference>
<feature type="transmembrane region" description="Helical" evidence="6">
    <location>
        <begin position="269"/>
        <end position="298"/>
    </location>
</feature>
<reference evidence="8 9" key="1">
    <citation type="submission" date="2013-03" db="EMBL/GenBank/DDBJ databases">
        <title>The Genome Sequence of Phialophora europaea CBS 101466.</title>
        <authorList>
            <consortium name="The Broad Institute Genomics Platform"/>
            <person name="Cuomo C."/>
            <person name="de Hoog S."/>
            <person name="Gorbushina A."/>
            <person name="Walker B."/>
            <person name="Young S.K."/>
            <person name="Zeng Q."/>
            <person name="Gargeya S."/>
            <person name="Fitzgerald M."/>
            <person name="Haas B."/>
            <person name="Abouelleil A."/>
            <person name="Allen A.W."/>
            <person name="Alvarado L."/>
            <person name="Arachchi H.M."/>
            <person name="Berlin A.M."/>
            <person name="Chapman S.B."/>
            <person name="Gainer-Dewar J."/>
            <person name="Goldberg J."/>
            <person name="Griggs A."/>
            <person name="Gujja S."/>
            <person name="Hansen M."/>
            <person name="Howarth C."/>
            <person name="Imamovic A."/>
            <person name="Ireland A."/>
            <person name="Larimer J."/>
            <person name="McCowan C."/>
            <person name="Murphy C."/>
            <person name="Pearson M."/>
            <person name="Poon T.W."/>
            <person name="Priest M."/>
            <person name="Roberts A."/>
            <person name="Saif S."/>
            <person name="Shea T."/>
            <person name="Sisk P."/>
            <person name="Sykes S."/>
            <person name="Wortman J."/>
            <person name="Nusbaum C."/>
            <person name="Birren B."/>
        </authorList>
    </citation>
    <scope>NUCLEOTIDE SEQUENCE [LARGE SCALE GENOMIC DNA]</scope>
    <source>
        <strain evidence="8 9">CBS 101466</strain>
    </source>
</reference>
<feature type="transmembrane region" description="Helical" evidence="6">
    <location>
        <begin position="450"/>
        <end position="473"/>
    </location>
</feature>
<evidence type="ECO:0000259" key="7">
    <source>
        <dbReference type="PROSITE" id="PS50850"/>
    </source>
</evidence>
<keyword evidence="4 6" id="KW-0472">Membrane</keyword>
<evidence type="ECO:0000313" key="8">
    <source>
        <dbReference type="EMBL" id="ETN46099.1"/>
    </source>
</evidence>
<dbReference type="InterPro" id="IPR036259">
    <property type="entry name" value="MFS_trans_sf"/>
</dbReference>
<dbReference type="OrthoDB" id="6770063at2759"/>
<dbReference type="STRING" id="1220924.W2SDW2"/>
<dbReference type="EMBL" id="KB822711">
    <property type="protein sequence ID" value="ETN46099.1"/>
    <property type="molecule type" value="Genomic_DNA"/>
</dbReference>
<dbReference type="PANTHER" id="PTHR23502">
    <property type="entry name" value="MAJOR FACILITATOR SUPERFAMILY"/>
    <property type="match status" value="1"/>
</dbReference>
<name>W2SDW2_CYPE1</name>
<evidence type="ECO:0000256" key="3">
    <source>
        <dbReference type="ARBA" id="ARBA00022989"/>
    </source>
</evidence>
<sequence length="561" mass="62326">MSGSNSGASTEGHNAVNNLDLEKQDTHLTRATTRRTLERHETRPTQGASDVLDLPYGTLNDSADLHEFTEETAEGIIPKRTISRVSGRIEDHELVTFTINDPENPKNFSKLKKWWCTMVVAFTCFVVAFNSSVITANLEGVSERFNVSNEVALLTITVFVIGFGVGPLAFAPCSELFGRKPVYVVTLALAVIFIIPCAVAQNIGTLIVCRLIDGIAFSAPMTLVGGTLADLWRNEERGVPMAFFSAAPFMGPAIGPLVGGYLGTMGWRWLYWIQLILSGFAFCLIAFTVPETYAPTLLTRRAKKMRKDTGDNRFVTEKELDTRPFSEQLWIFLIRPLQLLFLEPIVLFITIYMSVLYGLLYMFFIAYPIVYQGGKGWSPGSTGLMFIPLALGVVLSAAVSPLVNRHYLTLVARAPNNKPAAEARLIPMMFSCWFIPIGLFIFAWTSAPSISYWGPMMGGFSVGFGFIFLYNSANNYLVDTYQHQAASALAAKTFLRSLWGAGVVLFTRQMYDRLGLQWASSLLAFLALACCAIPYVFYFKGKAIRAYSRFAFADNEEEEKR</sequence>
<keyword evidence="3 6" id="KW-1133">Transmembrane helix</keyword>
<evidence type="ECO:0000256" key="5">
    <source>
        <dbReference type="SAM" id="MobiDB-lite"/>
    </source>
</evidence>
<keyword evidence="2 6" id="KW-0812">Transmembrane</keyword>
<dbReference type="GO" id="GO:0022857">
    <property type="term" value="F:transmembrane transporter activity"/>
    <property type="evidence" value="ECO:0007669"/>
    <property type="project" value="InterPro"/>
</dbReference>
<evidence type="ECO:0000313" key="9">
    <source>
        <dbReference type="Proteomes" id="UP000030752"/>
    </source>
</evidence>
<proteinExistence type="predicted"/>
<dbReference type="InParanoid" id="W2SDW2"/>
<feature type="transmembrane region" description="Helical" evidence="6">
    <location>
        <begin position="345"/>
        <end position="370"/>
    </location>
</feature>
<dbReference type="RefSeq" id="XP_008710811.1">
    <property type="nucleotide sequence ID" value="XM_008712589.1"/>
</dbReference>
<feature type="transmembrane region" description="Helical" evidence="6">
    <location>
        <begin position="485"/>
        <end position="506"/>
    </location>
</feature>
<comment type="subcellular location">
    <subcellularLocation>
        <location evidence="1">Membrane</location>
        <topology evidence="1">Multi-pass membrane protein</topology>
    </subcellularLocation>
</comment>
<dbReference type="PROSITE" id="PS50850">
    <property type="entry name" value="MFS"/>
    <property type="match status" value="1"/>
</dbReference>
<gene>
    <name evidence="8" type="ORF">HMPREF1541_00283</name>
</gene>
<feature type="compositionally biased region" description="Polar residues" evidence="5">
    <location>
        <begin position="1"/>
        <end position="17"/>
    </location>
</feature>
<dbReference type="Proteomes" id="UP000030752">
    <property type="component" value="Unassembled WGS sequence"/>
</dbReference>
<dbReference type="SUPFAM" id="SSF103473">
    <property type="entry name" value="MFS general substrate transporter"/>
    <property type="match status" value="1"/>
</dbReference>
<feature type="transmembrane region" description="Helical" evidence="6">
    <location>
        <begin position="114"/>
        <end position="131"/>
    </location>
</feature>
<feature type="region of interest" description="Disordered" evidence="5">
    <location>
        <begin position="1"/>
        <end position="53"/>
    </location>
</feature>
<feature type="transmembrane region" description="Helical" evidence="6">
    <location>
        <begin position="215"/>
        <end position="232"/>
    </location>
</feature>
<accession>W2SDW2</accession>
<organism evidence="8 9">
    <name type="scientific">Cyphellophora europaea (strain CBS 101466)</name>
    <name type="common">Phialophora europaea</name>
    <dbReference type="NCBI Taxonomy" id="1220924"/>
    <lineage>
        <taxon>Eukaryota</taxon>
        <taxon>Fungi</taxon>
        <taxon>Dikarya</taxon>
        <taxon>Ascomycota</taxon>
        <taxon>Pezizomycotina</taxon>
        <taxon>Eurotiomycetes</taxon>
        <taxon>Chaetothyriomycetidae</taxon>
        <taxon>Chaetothyriales</taxon>
        <taxon>Cyphellophoraceae</taxon>
        <taxon>Cyphellophora</taxon>
    </lineage>
</organism>
<feature type="transmembrane region" description="Helical" evidence="6">
    <location>
        <begin position="239"/>
        <end position="263"/>
    </location>
</feature>
<dbReference type="FunFam" id="1.20.1250.20:FF:000011">
    <property type="entry name" value="MFS multidrug transporter, putative"/>
    <property type="match status" value="1"/>
</dbReference>
<dbReference type="Gene3D" id="1.20.1250.20">
    <property type="entry name" value="MFS general substrate transporter like domains"/>
    <property type="match status" value="1"/>
</dbReference>
<dbReference type="HOGENOM" id="CLU_008455_11_5_1"/>
<dbReference type="PANTHER" id="PTHR23502:SF48">
    <property type="entry name" value="MULTIDRUG TRANSPORTER, PUTATIVE (AFU_ORTHOLOGUE AFUA_5G02700)-RELATED"/>
    <property type="match status" value="1"/>
</dbReference>
<evidence type="ECO:0000256" key="6">
    <source>
        <dbReference type="SAM" id="Phobius"/>
    </source>
</evidence>
<feature type="transmembrane region" description="Helical" evidence="6">
    <location>
        <begin position="182"/>
        <end position="203"/>
    </location>
</feature>
<dbReference type="InterPro" id="IPR011701">
    <property type="entry name" value="MFS"/>
</dbReference>
<feature type="domain" description="Major facilitator superfamily (MFS) profile" evidence="7">
    <location>
        <begin position="116"/>
        <end position="544"/>
    </location>
</feature>
<evidence type="ECO:0000256" key="4">
    <source>
        <dbReference type="ARBA" id="ARBA00023136"/>
    </source>
</evidence>
<feature type="transmembrane region" description="Helical" evidence="6">
    <location>
        <begin position="518"/>
        <end position="539"/>
    </location>
</feature>
<feature type="transmembrane region" description="Helical" evidence="6">
    <location>
        <begin position="382"/>
        <end position="404"/>
    </location>
</feature>
<evidence type="ECO:0000256" key="1">
    <source>
        <dbReference type="ARBA" id="ARBA00004141"/>
    </source>
</evidence>
<dbReference type="CDD" id="cd17323">
    <property type="entry name" value="MFS_Tpo1_MDR_like"/>
    <property type="match status" value="1"/>
</dbReference>
<dbReference type="AlphaFoldDB" id="W2SDW2"/>
<dbReference type="InterPro" id="IPR020846">
    <property type="entry name" value="MFS_dom"/>
</dbReference>
<protein>
    <recommendedName>
        <fullName evidence="7">Major facilitator superfamily (MFS) profile domain-containing protein</fullName>
    </recommendedName>
</protein>
<keyword evidence="9" id="KW-1185">Reference proteome</keyword>
<feature type="transmembrane region" description="Helical" evidence="6">
    <location>
        <begin position="151"/>
        <end position="170"/>
    </location>
</feature>
<dbReference type="GeneID" id="19967622"/>
<dbReference type="VEuPathDB" id="FungiDB:HMPREF1541_00283"/>
<feature type="transmembrane region" description="Helical" evidence="6">
    <location>
        <begin position="425"/>
        <end position="444"/>
    </location>
</feature>
<dbReference type="GO" id="GO:0005886">
    <property type="term" value="C:plasma membrane"/>
    <property type="evidence" value="ECO:0007669"/>
    <property type="project" value="TreeGrafter"/>
</dbReference>
<evidence type="ECO:0000256" key="2">
    <source>
        <dbReference type="ARBA" id="ARBA00022692"/>
    </source>
</evidence>
<dbReference type="eggNOG" id="KOG0255">
    <property type="taxonomic scope" value="Eukaryota"/>
</dbReference>